<gene>
    <name evidence="1" type="primary">YOX1</name>
    <name evidence="1" type="ORF">LOY88_003366</name>
</gene>
<proteinExistence type="predicted"/>
<sequence>MSDPDPTCTRSEPASNATDRSSPPKGTFLIHSNKTFSLGRPPKIDNRILGRQRRRRTSPEDHAILEAEYQRNPKPDKATRSSIVSRVTLGEKEVQIWFQNRRQNDRRRSKPLPLHEPTSSSTAGGGCQKNSSDGRNAALLLSETSNGTHSDDVIQTRTVTSSFSDISLAGEEENPSFQATSSQSSDGSSHTDKFGSIDVKDESPALSGSPARNTDSVPAHFSGGKRKWDEFDIREVVEDKYARRSLPSKLATPPSLRISLSFDGEALVRKDGEKTPSPPKPRDSVRISFSADGEAVVRTANEPSPAKYLSVQSQQTRFGSLRRCASAVSFPAMRSKAGTKDTKRFGRSRDARMWESYCDNDARTAMPTARNPKLESSARLIERLENSKQTGARLLLQGNGSQQAPKRKKLARAMSSLARLETGGVQDPAVKKEEFGAFCLKNQHGDSDKENWIPGTQISSVRNRSSQNQPSRTRNCRVLGQSSRQVEAGGTPSSRFKRTRTTKSGLEDWTEQNPTSLAEDGEDVSSFVEAAGSNPEEDFDCVQGLLSLSQGAWR</sequence>
<keyword evidence="1" id="KW-0371">Homeobox</keyword>
<protein>
    <submittedName>
        <fullName evidence="1">Homeobox protein yox1</fullName>
    </submittedName>
</protein>
<accession>A0ACB8UWL1</accession>
<name>A0ACB8UWL1_9EURO</name>
<keyword evidence="1" id="KW-0238">DNA-binding</keyword>
<comment type="caution">
    <text evidence="1">The sequence shown here is derived from an EMBL/GenBank/DDBJ whole genome shotgun (WGS) entry which is preliminary data.</text>
</comment>
<dbReference type="EMBL" id="JALBCA010000044">
    <property type="protein sequence ID" value="KAI2386811.1"/>
    <property type="molecule type" value="Genomic_DNA"/>
</dbReference>
<reference evidence="1" key="1">
    <citation type="journal article" date="2022" name="bioRxiv">
        <title>Population genetic analysis of Ophidiomyces ophidiicola, the causative agent of snake fungal disease, indicates recent introductions to the USA.</title>
        <authorList>
            <person name="Ladner J.T."/>
            <person name="Palmer J.M."/>
            <person name="Ettinger C.L."/>
            <person name="Stajich J.E."/>
            <person name="Farrell T.M."/>
            <person name="Glorioso B.M."/>
            <person name="Lawson B."/>
            <person name="Price S.J."/>
            <person name="Stengle A.G."/>
            <person name="Grear D.A."/>
            <person name="Lorch J.M."/>
        </authorList>
    </citation>
    <scope>NUCLEOTIDE SEQUENCE</scope>
    <source>
        <strain evidence="1">NWHC 24266-5</strain>
    </source>
</reference>
<evidence type="ECO:0000313" key="1">
    <source>
        <dbReference type="EMBL" id="KAI2386811.1"/>
    </source>
</evidence>
<organism evidence="1">
    <name type="scientific">Ophidiomyces ophidiicola</name>
    <dbReference type="NCBI Taxonomy" id="1387563"/>
    <lineage>
        <taxon>Eukaryota</taxon>
        <taxon>Fungi</taxon>
        <taxon>Dikarya</taxon>
        <taxon>Ascomycota</taxon>
        <taxon>Pezizomycotina</taxon>
        <taxon>Eurotiomycetes</taxon>
        <taxon>Eurotiomycetidae</taxon>
        <taxon>Onygenales</taxon>
        <taxon>Onygenaceae</taxon>
        <taxon>Ophidiomyces</taxon>
    </lineage>
</organism>